<dbReference type="Gene3D" id="3.30.2310.20">
    <property type="entry name" value="RelE-like"/>
    <property type="match status" value="1"/>
</dbReference>
<protein>
    <submittedName>
        <fullName evidence="2">Type II toxin-antitoxin system RelE/ParE family toxin</fullName>
    </submittedName>
</protein>
<dbReference type="Pfam" id="PF05016">
    <property type="entry name" value="ParE_toxin"/>
    <property type="match status" value="1"/>
</dbReference>
<gene>
    <name evidence="2" type="ORF">EG242_04095</name>
</gene>
<dbReference type="InterPro" id="IPR007712">
    <property type="entry name" value="RelE/ParE_toxin"/>
</dbReference>
<name>A0A3P1B506_9FLAO</name>
<evidence type="ECO:0000313" key="2">
    <source>
        <dbReference type="EMBL" id="RRA96074.1"/>
    </source>
</evidence>
<organism evidence="2 3">
    <name type="scientific">Paenimyroides viscosum</name>
    <dbReference type="NCBI Taxonomy" id="2488729"/>
    <lineage>
        <taxon>Bacteria</taxon>
        <taxon>Pseudomonadati</taxon>
        <taxon>Bacteroidota</taxon>
        <taxon>Flavobacteriia</taxon>
        <taxon>Flavobacteriales</taxon>
        <taxon>Flavobacteriaceae</taxon>
        <taxon>Paenimyroides</taxon>
    </lineage>
</organism>
<dbReference type="RefSeq" id="WP_124898635.1">
    <property type="nucleotide sequence ID" value="NZ_RQTJ01000005.1"/>
</dbReference>
<sequence>MAERAIIWTKTANIQLEEILKYWVQRNKSNIYSKKLLKVITKRTIQLSESPYIGKLTDFEKTRTVSLGQFSIFYQITTEKIIITVFWDNRQNPEKLLQILQEKINKQQ</sequence>
<proteinExistence type="predicted"/>
<evidence type="ECO:0000256" key="1">
    <source>
        <dbReference type="ARBA" id="ARBA00022649"/>
    </source>
</evidence>
<reference evidence="2 3" key="1">
    <citation type="submission" date="2018-11" db="EMBL/GenBank/DDBJ databases">
        <title>Flavobacterium sp. nov., YIM 102796 draft genome.</title>
        <authorList>
            <person name="Li G."/>
            <person name="Jiang Y."/>
        </authorList>
    </citation>
    <scope>NUCLEOTIDE SEQUENCE [LARGE SCALE GENOMIC DNA]</scope>
    <source>
        <strain evidence="2 3">YIM 102796</strain>
    </source>
</reference>
<dbReference type="Proteomes" id="UP000268372">
    <property type="component" value="Unassembled WGS sequence"/>
</dbReference>
<accession>A0A3P1B506</accession>
<dbReference type="EMBL" id="RQTJ01000005">
    <property type="protein sequence ID" value="RRA96074.1"/>
    <property type="molecule type" value="Genomic_DNA"/>
</dbReference>
<keyword evidence="1" id="KW-1277">Toxin-antitoxin system</keyword>
<dbReference type="AlphaFoldDB" id="A0A3P1B506"/>
<evidence type="ECO:0000313" key="3">
    <source>
        <dbReference type="Proteomes" id="UP000268372"/>
    </source>
</evidence>
<comment type="caution">
    <text evidence="2">The sequence shown here is derived from an EMBL/GenBank/DDBJ whole genome shotgun (WGS) entry which is preliminary data.</text>
</comment>
<keyword evidence="3" id="KW-1185">Reference proteome</keyword>
<dbReference type="InterPro" id="IPR035093">
    <property type="entry name" value="RelE/ParE_toxin_dom_sf"/>
</dbReference>
<dbReference type="OrthoDB" id="1098070at2"/>